<dbReference type="Pfam" id="PF01168">
    <property type="entry name" value="Ala_racemase_N"/>
    <property type="match status" value="1"/>
</dbReference>
<dbReference type="PANTHER" id="PTHR28004">
    <property type="entry name" value="ZGC:162816-RELATED"/>
    <property type="match status" value="1"/>
</dbReference>
<dbReference type="SMART" id="SM01119">
    <property type="entry name" value="D-ser_dehydrat"/>
    <property type="match status" value="1"/>
</dbReference>
<dbReference type="Pfam" id="PF14031">
    <property type="entry name" value="D-ser_dehydrat"/>
    <property type="match status" value="1"/>
</dbReference>
<dbReference type="Proteomes" id="UP000315252">
    <property type="component" value="Unassembled WGS sequence"/>
</dbReference>
<dbReference type="OrthoDB" id="9772497at2"/>
<dbReference type="AlphaFoldDB" id="A0A545T428"/>
<feature type="domain" description="D-serine dehydratase-like" evidence="3">
    <location>
        <begin position="256"/>
        <end position="363"/>
    </location>
</feature>
<protein>
    <recommendedName>
        <fullName evidence="3">D-serine dehydratase-like domain-containing protein</fullName>
    </recommendedName>
</protein>
<keyword evidence="2" id="KW-0456">Lyase</keyword>
<dbReference type="PANTHER" id="PTHR28004:SF2">
    <property type="entry name" value="D-SERINE DEHYDRATASE"/>
    <property type="match status" value="1"/>
</dbReference>
<reference evidence="4 5" key="1">
    <citation type="submission" date="2019-06" db="EMBL/GenBank/DDBJ databases">
        <title>Whole genome sequence for Rhodospirillaceae sp. R148.</title>
        <authorList>
            <person name="Wang G."/>
        </authorList>
    </citation>
    <scope>NUCLEOTIDE SEQUENCE [LARGE SCALE GENOMIC DNA]</scope>
    <source>
        <strain evidence="4 5">R148</strain>
    </source>
</reference>
<dbReference type="Gene3D" id="2.40.37.20">
    <property type="entry name" value="D-serine dehydratase-like domain"/>
    <property type="match status" value="1"/>
</dbReference>
<dbReference type="InterPro" id="IPR026956">
    <property type="entry name" value="D-ser_dehydrat-like_dom"/>
</dbReference>
<dbReference type="GO" id="GO:0008721">
    <property type="term" value="F:D-serine ammonia-lyase activity"/>
    <property type="evidence" value="ECO:0007669"/>
    <property type="project" value="TreeGrafter"/>
</dbReference>
<evidence type="ECO:0000313" key="5">
    <source>
        <dbReference type="Proteomes" id="UP000315252"/>
    </source>
</evidence>
<comment type="caution">
    <text evidence="4">The sequence shown here is derived from an EMBL/GenBank/DDBJ whole genome shotgun (WGS) entry which is preliminary data.</text>
</comment>
<dbReference type="EMBL" id="VHSH01000013">
    <property type="protein sequence ID" value="TQV71955.1"/>
    <property type="molecule type" value="Genomic_DNA"/>
</dbReference>
<evidence type="ECO:0000256" key="1">
    <source>
        <dbReference type="ARBA" id="ARBA00005323"/>
    </source>
</evidence>
<dbReference type="InterPro" id="IPR001608">
    <property type="entry name" value="Ala_racemase_N"/>
</dbReference>
<accession>A0A545T428</accession>
<dbReference type="RefSeq" id="WP_142899501.1">
    <property type="nucleotide sequence ID" value="NZ_ML660064.1"/>
</dbReference>
<evidence type="ECO:0000259" key="3">
    <source>
        <dbReference type="SMART" id="SM01119"/>
    </source>
</evidence>
<dbReference type="GO" id="GO:0036088">
    <property type="term" value="P:D-serine catabolic process"/>
    <property type="evidence" value="ECO:0007669"/>
    <property type="project" value="TreeGrafter"/>
</dbReference>
<sequence>MTSLTLVETPALVLDRGVLERNCDRMARRMTDAGVRLRPHLKTAKSARVAEVATRGHFGGITVSTLAEARYFLEQGISDLTYAVGLAAGKLDVVARLQAEGARMKLLTDSLDTLVAAEGKADELDADFSFLIEVDTGGLRGGVPPESGVLLELGRYLHESPRLALAGVLTHAGHSYHCHSPAEIEQVAEDERAGAVRAAQRLRDAGLPCEIVSAGSTPTAIRAKSLEGVTEMRPGVYTFFDLDQMALGVCAIEDIALSVVATVIGHNHAAGRILIDAGGLALSKDLSAAEFLEDAGYGLVCPLDATRPLEGVYVDSVHQEHGLIAAKDGPPPYDKLPVGTRVRILPNHACMTAAAYNSYHVVEDGLEVVDTWDRINGWY</sequence>
<comment type="similarity">
    <text evidence="1">Belongs to the DSD1 family.</text>
</comment>
<dbReference type="InterPro" id="IPR042208">
    <property type="entry name" value="D-ser_dehydrat-like_sf"/>
</dbReference>
<keyword evidence="5" id="KW-1185">Reference proteome</keyword>
<name>A0A545T428_9PROT</name>
<dbReference type="Gene3D" id="3.20.20.10">
    <property type="entry name" value="Alanine racemase"/>
    <property type="match status" value="1"/>
</dbReference>
<proteinExistence type="inferred from homology"/>
<gene>
    <name evidence="4" type="ORF">FKG95_26640</name>
</gene>
<dbReference type="InterPro" id="IPR029066">
    <property type="entry name" value="PLP-binding_barrel"/>
</dbReference>
<evidence type="ECO:0000256" key="2">
    <source>
        <dbReference type="ARBA" id="ARBA00023239"/>
    </source>
</evidence>
<dbReference type="InterPro" id="IPR051466">
    <property type="entry name" value="D-amino_acid_metab_enzyme"/>
</dbReference>
<organism evidence="4 5">
    <name type="scientific">Denitrobaculum tricleocarpae</name>
    <dbReference type="NCBI Taxonomy" id="2591009"/>
    <lineage>
        <taxon>Bacteria</taxon>
        <taxon>Pseudomonadati</taxon>
        <taxon>Pseudomonadota</taxon>
        <taxon>Alphaproteobacteria</taxon>
        <taxon>Rhodospirillales</taxon>
        <taxon>Rhodospirillaceae</taxon>
        <taxon>Denitrobaculum</taxon>
    </lineage>
</organism>
<evidence type="ECO:0000313" key="4">
    <source>
        <dbReference type="EMBL" id="TQV71955.1"/>
    </source>
</evidence>
<dbReference type="SUPFAM" id="SSF51419">
    <property type="entry name" value="PLP-binding barrel"/>
    <property type="match status" value="1"/>
</dbReference>